<dbReference type="AlphaFoldDB" id="A0A653C3I4"/>
<name>A0A653C3I4_CALMS</name>
<accession>A0A653C3I4</accession>
<gene>
    <name evidence="1" type="ORF">CALMAC_LOCUS5909</name>
</gene>
<sequence length="44" mass="4651">MLAPSGGTSAWITAVRGLGQKVVTVVGDAEYRRLSYAGRILCRA</sequence>
<evidence type="ECO:0000313" key="1">
    <source>
        <dbReference type="EMBL" id="VEN42424.1"/>
    </source>
</evidence>
<reference evidence="1 2" key="1">
    <citation type="submission" date="2019-01" db="EMBL/GenBank/DDBJ databases">
        <authorList>
            <person name="Sayadi A."/>
        </authorList>
    </citation>
    <scope>NUCLEOTIDE SEQUENCE [LARGE SCALE GENOMIC DNA]</scope>
</reference>
<protein>
    <submittedName>
        <fullName evidence="1">Uncharacterized protein</fullName>
    </submittedName>
</protein>
<dbReference type="EMBL" id="CAACVG010006899">
    <property type="protein sequence ID" value="VEN42424.1"/>
    <property type="molecule type" value="Genomic_DNA"/>
</dbReference>
<dbReference type="Proteomes" id="UP000410492">
    <property type="component" value="Unassembled WGS sequence"/>
</dbReference>
<proteinExistence type="predicted"/>
<organism evidence="1 2">
    <name type="scientific">Callosobruchus maculatus</name>
    <name type="common">Southern cowpea weevil</name>
    <name type="synonym">Pulse bruchid</name>
    <dbReference type="NCBI Taxonomy" id="64391"/>
    <lineage>
        <taxon>Eukaryota</taxon>
        <taxon>Metazoa</taxon>
        <taxon>Ecdysozoa</taxon>
        <taxon>Arthropoda</taxon>
        <taxon>Hexapoda</taxon>
        <taxon>Insecta</taxon>
        <taxon>Pterygota</taxon>
        <taxon>Neoptera</taxon>
        <taxon>Endopterygota</taxon>
        <taxon>Coleoptera</taxon>
        <taxon>Polyphaga</taxon>
        <taxon>Cucujiformia</taxon>
        <taxon>Chrysomeloidea</taxon>
        <taxon>Chrysomelidae</taxon>
        <taxon>Bruchinae</taxon>
        <taxon>Bruchini</taxon>
        <taxon>Callosobruchus</taxon>
    </lineage>
</organism>
<evidence type="ECO:0000313" key="2">
    <source>
        <dbReference type="Proteomes" id="UP000410492"/>
    </source>
</evidence>
<keyword evidence="2" id="KW-1185">Reference proteome</keyword>